<gene>
    <name evidence="1" type="ORF">CSW57_13955</name>
</gene>
<evidence type="ECO:0000313" key="2">
    <source>
        <dbReference type="Proteomes" id="UP000225108"/>
    </source>
</evidence>
<organism evidence="1 2">
    <name type="scientific">Williamsia marianensis</name>
    <dbReference type="NCBI Taxonomy" id="85044"/>
    <lineage>
        <taxon>Bacteria</taxon>
        <taxon>Bacillati</taxon>
        <taxon>Actinomycetota</taxon>
        <taxon>Actinomycetes</taxon>
        <taxon>Mycobacteriales</taxon>
        <taxon>Nocardiaceae</taxon>
        <taxon>Williamsia</taxon>
    </lineage>
</organism>
<dbReference type="EMBL" id="PEBD01000010">
    <property type="protein sequence ID" value="PHV64970.1"/>
    <property type="molecule type" value="Genomic_DNA"/>
</dbReference>
<proteinExistence type="predicted"/>
<sequence length="93" mass="9735">MWAASPRRSQGSDRCDSKSAIAAVAGLFSPVSAVSTCAQIVTSATLVRWTGVGAAATLTFMTSNGHHIPEVTYVTTALGCRLPFARVLCCRMS</sequence>
<reference evidence="1 2" key="1">
    <citation type="submission" date="2017-10" db="EMBL/GenBank/DDBJ databases">
        <title>The draft genome sequence of Williamsia sp. BULT 1.1 isolated from the semi-arid grassland soils from South Africa.</title>
        <authorList>
            <person name="Kabwe M.H."/>
            <person name="Govender N."/>
            <person name="Mutseka Lunga P."/>
            <person name="Vikram S."/>
            <person name="Makhalanyane T.P."/>
        </authorList>
    </citation>
    <scope>NUCLEOTIDE SEQUENCE [LARGE SCALE GENOMIC DNA]</scope>
    <source>
        <strain evidence="1 2">BULT 1.1</strain>
    </source>
</reference>
<accession>A0A2G3PGQ4</accession>
<protein>
    <submittedName>
        <fullName evidence="1">Uncharacterized protein</fullName>
    </submittedName>
</protein>
<dbReference type="Proteomes" id="UP000225108">
    <property type="component" value="Unassembled WGS sequence"/>
</dbReference>
<name>A0A2G3PGQ4_WILMA</name>
<dbReference type="AlphaFoldDB" id="A0A2G3PGQ4"/>
<evidence type="ECO:0000313" key="1">
    <source>
        <dbReference type="EMBL" id="PHV64970.1"/>
    </source>
</evidence>
<comment type="caution">
    <text evidence="1">The sequence shown here is derived from an EMBL/GenBank/DDBJ whole genome shotgun (WGS) entry which is preliminary data.</text>
</comment>